<evidence type="ECO:0000256" key="2">
    <source>
        <dbReference type="ARBA" id="ARBA00007613"/>
    </source>
</evidence>
<comment type="caution">
    <text evidence="9">The sequence shown here is derived from an EMBL/GenBank/DDBJ whole genome shotgun (WGS) entry which is preliminary data.</text>
</comment>
<keyword evidence="7" id="KW-0998">Cell outer membrane</keyword>
<keyword evidence="3" id="KW-0813">Transport</keyword>
<dbReference type="SUPFAM" id="SSF56954">
    <property type="entry name" value="Outer membrane efflux proteins (OEP)"/>
    <property type="match status" value="1"/>
</dbReference>
<evidence type="ECO:0000256" key="3">
    <source>
        <dbReference type="ARBA" id="ARBA00022448"/>
    </source>
</evidence>
<dbReference type="AlphaFoldDB" id="A0A3D8IZI3"/>
<keyword evidence="8" id="KW-0732">Signal</keyword>
<reference evidence="9 10" key="1">
    <citation type="submission" date="2018-04" db="EMBL/GenBank/DDBJ databases">
        <title>Novel Campyloabacter and Helicobacter Species and Strains.</title>
        <authorList>
            <person name="Mannion A.J."/>
            <person name="Shen Z."/>
            <person name="Fox J.G."/>
        </authorList>
    </citation>
    <scope>NUCLEOTIDE SEQUENCE [LARGE SCALE GENOMIC DNA]</scope>
    <source>
        <strain evidence="9 10">MIT 04-9366</strain>
    </source>
</reference>
<comment type="similarity">
    <text evidence="2">Belongs to the outer membrane factor (OMF) (TC 1.B.17) family.</text>
</comment>
<keyword evidence="6" id="KW-0472">Membrane</keyword>
<dbReference type="Proteomes" id="UP000257045">
    <property type="component" value="Unassembled WGS sequence"/>
</dbReference>
<gene>
    <name evidence="9" type="ORF">CQA58_04885</name>
</gene>
<protein>
    <submittedName>
        <fullName evidence="9">TolC family protein</fullName>
    </submittedName>
</protein>
<organism evidence="9 10">
    <name type="scientific">Helicobacter brantae</name>
    <dbReference type="NCBI Taxonomy" id="375927"/>
    <lineage>
        <taxon>Bacteria</taxon>
        <taxon>Pseudomonadati</taxon>
        <taxon>Campylobacterota</taxon>
        <taxon>Epsilonproteobacteria</taxon>
        <taxon>Campylobacterales</taxon>
        <taxon>Helicobacteraceae</taxon>
        <taxon>Helicobacter</taxon>
    </lineage>
</organism>
<keyword evidence="10" id="KW-1185">Reference proteome</keyword>
<accession>A0A3D8IZI3</accession>
<evidence type="ECO:0000256" key="4">
    <source>
        <dbReference type="ARBA" id="ARBA00022452"/>
    </source>
</evidence>
<keyword evidence="4" id="KW-1134">Transmembrane beta strand</keyword>
<dbReference type="EMBL" id="NXLV01000007">
    <property type="protein sequence ID" value="RDU70678.1"/>
    <property type="molecule type" value="Genomic_DNA"/>
</dbReference>
<evidence type="ECO:0000256" key="5">
    <source>
        <dbReference type="ARBA" id="ARBA00022692"/>
    </source>
</evidence>
<dbReference type="PANTHER" id="PTHR30026">
    <property type="entry name" value="OUTER MEMBRANE PROTEIN TOLC"/>
    <property type="match status" value="1"/>
</dbReference>
<dbReference type="Gene3D" id="1.20.1600.10">
    <property type="entry name" value="Outer membrane efflux proteins (OEP)"/>
    <property type="match status" value="1"/>
</dbReference>
<comment type="subcellular location">
    <subcellularLocation>
        <location evidence="1">Cell outer membrane</location>
    </subcellularLocation>
</comment>
<evidence type="ECO:0000313" key="10">
    <source>
        <dbReference type="Proteomes" id="UP000257045"/>
    </source>
</evidence>
<feature type="signal peptide" evidence="8">
    <location>
        <begin position="1"/>
        <end position="22"/>
    </location>
</feature>
<dbReference type="RefSeq" id="WP_115569605.1">
    <property type="nucleotide sequence ID" value="NZ_NXLV01000007.1"/>
</dbReference>
<dbReference type="GO" id="GO:0009279">
    <property type="term" value="C:cell outer membrane"/>
    <property type="evidence" value="ECO:0007669"/>
    <property type="project" value="UniProtKB-SubCell"/>
</dbReference>
<dbReference type="GO" id="GO:0015562">
    <property type="term" value="F:efflux transmembrane transporter activity"/>
    <property type="evidence" value="ECO:0007669"/>
    <property type="project" value="InterPro"/>
</dbReference>
<evidence type="ECO:0000256" key="1">
    <source>
        <dbReference type="ARBA" id="ARBA00004442"/>
    </source>
</evidence>
<dbReference type="InterPro" id="IPR003423">
    <property type="entry name" value="OMP_efflux"/>
</dbReference>
<dbReference type="GO" id="GO:1990281">
    <property type="term" value="C:efflux pump complex"/>
    <property type="evidence" value="ECO:0007669"/>
    <property type="project" value="TreeGrafter"/>
</dbReference>
<evidence type="ECO:0000256" key="7">
    <source>
        <dbReference type="ARBA" id="ARBA00023237"/>
    </source>
</evidence>
<dbReference type="InterPro" id="IPR051906">
    <property type="entry name" value="TolC-like"/>
</dbReference>
<dbReference type="PANTHER" id="PTHR30026:SF20">
    <property type="entry name" value="OUTER MEMBRANE PROTEIN TOLC"/>
    <property type="match status" value="1"/>
</dbReference>
<evidence type="ECO:0000256" key="6">
    <source>
        <dbReference type="ARBA" id="ARBA00023136"/>
    </source>
</evidence>
<keyword evidence="5" id="KW-0812">Transmembrane</keyword>
<evidence type="ECO:0000256" key="8">
    <source>
        <dbReference type="SAM" id="SignalP"/>
    </source>
</evidence>
<dbReference type="Pfam" id="PF02321">
    <property type="entry name" value="OEP"/>
    <property type="match status" value="1"/>
</dbReference>
<proteinExistence type="inferred from homology"/>
<dbReference type="OrthoDB" id="5337872at2"/>
<dbReference type="GO" id="GO:0015288">
    <property type="term" value="F:porin activity"/>
    <property type="evidence" value="ECO:0007669"/>
    <property type="project" value="TreeGrafter"/>
</dbReference>
<name>A0A3D8IZI3_9HELI</name>
<sequence length="427" mass="48337">MKKRYIFSVCLLCLGFLGEAFGAPKFSIDNLLPKEKDGSIGLRDLIDSAKNNYQVLAKNDGIAKSEAEKMSAYLEFGPNITASYNYGYQTNPSSSKTDYIGDQSVSIGLNYDLYTGFSSVNKVKQKSAEIRASIAEKKYTLESLYLQIVQEYYAYFTNYSNLTSLKQKKKLLDSNVKRLQKLYNSGLSTINDVEALKAEASLTEYQIAQSELDLEQNRLNLSLLSSQEVTNMHRVGLADPKLKNLSVRSDIVALSEQAQSLDYQKRQITYAPTISLYDNFNYNPDGISSLTNDKFSNTVGIQISMQFDSMSRYMQKEALGLSYLQATKNVAYKKEEQKRDIRLYYKSLQIAKAKIKSAEAGLKSAMIAFENVSKQYDAQLVTYVDYLNALSQKFTAEATYVESLNNYEMQKANFVFYSGQELQNYIK</sequence>
<feature type="chain" id="PRO_5017740309" evidence="8">
    <location>
        <begin position="23"/>
        <end position="427"/>
    </location>
</feature>
<evidence type="ECO:0000313" key="9">
    <source>
        <dbReference type="EMBL" id="RDU70678.1"/>
    </source>
</evidence>